<dbReference type="AlphaFoldDB" id="A5DKV5"/>
<gene>
    <name evidence="3" type="ORF">PGUG_03906</name>
</gene>
<dbReference type="InParanoid" id="A5DKV5"/>
<name>A5DKV5_PICGU</name>
<dbReference type="Proteomes" id="UP000001997">
    <property type="component" value="Unassembled WGS sequence"/>
</dbReference>
<accession>A5DKV5</accession>
<dbReference type="KEGG" id="pgu:PGUG_03906"/>
<evidence type="ECO:0000256" key="1">
    <source>
        <dbReference type="SAM" id="Coils"/>
    </source>
</evidence>
<dbReference type="RefSeq" id="XP_001484526.2">
    <property type="nucleotide sequence ID" value="XM_001484476.1"/>
</dbReference>
<feature type="region of interest" description="Disordered" evidence="2">
    <location>
        <begin position="1"/>
        <end position="30"/>
    </location>
</feature>
<feature type="compositionally biased region" description="Polar residues" evidence="2">
    <location>
        <begin position="1"/>
        <end position="12"/>
    </location>
</feature>
<feature type="compositionally biased region" description="Polar residues" evidence="2">
    <location>
        <begin position="19"/>
        <end position="30"/>
    </location>
</feature>
<evidence type="ECO:0000256" key="2">
    <source>
        <dbReference type="SAM" id="MobiDB-lite"/>
    </source>
</evidence>
<dbReference type="EMBL" id="CH408158">
    <property type="protein sequence ID" value="EDK39809.2"/>
    <property type="molecule type" value="Genomic_DNA"/>
</dbReference>
<protein>
    <submittedName>
        <fullName evidence="3">Uncharacterized protein</fullName>
    </submittedName>
</protein>
<reference evidence="3 4" key="1">
    <citation type="journal article" date="2009" name="Nature">
        <title>Evolution of pathogenicity and sexual reproduction in eight Candida genomes.</title>
        <authorList>
            <person name="Butler G."/>
            <person name="Rasmussen M.D."/>
            <person name="Lin M.F."/>
            <person name="Santos M.A."/>
            <person name="Sakthikumar S."/>
            <person name="Munro C.A."/>
            <person name="Rheinbay E."/>
            <person name="Grabherr M."/>
            <person name="Forche A."/>
            <person name="Reedy J.L."/>
            <person name="Agrafioti I."/>
            <person name="Arnaud M.B."/>
            <person name="Bates S."/>
            <person name="Brown A.J."/>
            <person name="Brunke S."/>
            <person name="Costanzo M.C."/>
            <person name="Fitzpatrick D.A."/>
            <person name="de Groot P.W."/>
            <person name="Harris D."/>
            <person name="Hoyer L.L."/>
            <person name="Hube B."/>
            <person name="Klis F.M."/>
            <person name="Kodira C."/>
            <person name="Lennard N."/>
            <person name="Logue M.E."/>
            <person name="Martin R."/>
            <person name="Neiman A.M."/>
            <person name="Nikolaou E."/>
            <person name="Quail M.A."/>
            <person name="Quinn J."/>
            <person name="Santos M.C."/>
            <person name="Schmitzberger F.F."/>
            <person name="Sherlock G."/>
            <person name="Shah P."/>
            <person name="Silverstein K.A."/>
            <person name="Skrzypek M.S."/>
            <person name="Soll D."/>
            <person name="Staggs R."/>
            <person name="Stansfield I."/>
            <person name="Stumpf M.P."/>
            <person name="Sudbery P.E."/>
            <person name="Srikantha T."/>
            <person name="Zeng Q."/>
            <person name="Berman J."/>
            <person name="Berriman M."/>
            <person name="Heitman J."/>
            <person name="Gow N.A."/>
            <person name="Lorenz M.C."/>
            <person name="Birren B.W."/>
            <person name="Kellis M."/>
            <person name="Cuomo C.A."/>
        </authorList>
    </citation>
    <scope>NUCLEOTIDE SEQUENCE [LARGE SCALE GENOMIC DNA]</scope>
    <source>
        <strain evidence="4">ATCC 6260 / CBS 566 / DSM 6381 / JCM 1539 / NBRC 10279 / NRRL Y-324</strain>
    </source>
</reference>
<organism evidence="3 4">
    <name type="scientific">Meyerozyma guilliermondii (strain ATCC 6260 / CBS 566 / DSM 6381 / JCM 1539 / NBRC 10279 / NRRL Y-324)</name>
    <name type="common">Yeast</name>
    <name type="synonym">Candida guilliermondii</name>
    <dbReference type="NCBI Taxonomy" id="294746"/>
    <lineage>
        <taxon>Eukaryota</taxon>
        <taxon>Fungi</taxon>
        <taxon>Dikarya</taxon>
        <taxon>Ascomycota</taxon>
        <taxon>Saccharomycotina</taxon>
        <taxon>Pichiomycetes</taxon>
        <taxon>Debaryomycetaceae</taxon>
        <taxon>Meyerozyma</taxon>
    </lineage>
</organism>
<feature type="compositionally biased region" description="Basic and acidic residues" evidence="2">
    <location>
        <begin position="95"/>
        <end position="105"/>
    </location>
</feature>
<keyword evidence="1" id="KW-0175">Coiled coil</keyword>
<evidence type="ECO:0000313" key="4">
    <source>
        <dbReference type="Proteomes" id="UP000001997"/>
    </source>
</evidence>
<keyword evidence="4" id="KW-1185">Reference proteome</keyword>
<dbReference type="GeneID" id="5126433"/>
<dbReference type="HOGENOM" id="CLU_1200226_0_0_1"/>
<feature type="region of interest" description="Disordered" evidence="2">
    <location>
        <begin position="94"/>
        <end position="124"/>
    </location>
</feature>
<evidence type="ECO:0000313" key="3">
    <source>
        <dbReference type="EMBL" id="EDK39809.2"/>
    </source>
</evidence>
<sequence>MSTPTMHESTPPQEVGESNPLQSEGMTPQQAVEWLSQLERELNPLQLEGITPQQMVERFRQLREENRQRNEEYRQLREENRQLREVIGRGVFTPRMDEQPSRPMEEMDIGTTPEAKPKTSKNSCSTSFPLLFARVVSTVIILIVAVELPEAKAFRKISTKCSYSLESICGYLTLQRALGAFASYRRKDPVKELLWSILTLSLSAPVHYIAYECFSRQENPTISKCLVLSSIIIASGISPDTAEFVNVRTFCALCGGGFSWTVGQLTEWAEKFIRWARN</sequence>
<dbReference type="VEuPathDB" id="FungiDB:PGUG_03906"/>
<feature type="coiled-coil region" evidence="1">
    <location>
        <begin position="56"/>
        <end position="86"/>
    </location>
</feature>
<proteinExistence type="predicted"/>